<dbReference type="PANTHER" id="PTHR33446">
    <property type="entry name" value="PROTEIN TONB-RELATED"/>
    <property type="match status" value="1"/>
</dbReference>
<dbReference type="InterPro" id="IPR006260">
    <property type="entry name" value="TonB/TolA_C"/>
</dbReference>
<evidence type="ECO:0000256" key="2">
    <source>
        <dbReference type="ARBA" id="ARBA00006555"/>
    </source>
</evidence>
<name>A0A7C5SWX9_9AQUI</name>
<evidence type="ECO:0000256" key="7">
    <source>
        <dbReference type="ARBA" id="ARBA00022927"/>
    </source>
</evidence>
<dbReference type="AlphaFoldDB" id="A0A7C5SWX9"/>
<keyword evidence="4" id="KW-1003">Cell membrane</keyword>
<evidence type="ECO:0000256" key="6">
    <source>
        <dbReference type="ARBA" id="ARBA00022692"/>
    </source>
</evidence>
<dbReference type="PROSITE" id="PS52015">
    <property type="entry name" value="TONB_CTD"/>
    <property type="match status" value="1"/>
</dbReference>
<reference evidence="13" key="1">
    <citation type="journal article" date="2020" name="mSystems">
        <title>Genome- and Community-Level Interaction Insights into Carbon Utilization and Element Cycling Functions of Hydrothermarchaeota in Hydrothermal Sediment.</title>
        <authorList>
            <person name="Zhou Z."/>
            <person name="Liu Y."/>
            <person name="Xu W."/>
            <person name="Pan J."/>
            <person name="Luo Z.H."/>
            <person name="Li M."/>
        </authorList>
    </citation>
    <scope>NUCLEOTIDE SEQUENCE [LARGE SCALE GENOMIC DNA]</scope>
    <source>
        <strain evidence="13">SpSt-114</strain>
    </source>
</reference>
<dbReference type="Pfam" id="PF03544">
    <property type="entry name" value="TonB_C"/>
    <property type="match status" value="1"/>
</dbReference>
<dbReference type="EMBL" id="DSAC01000003">
    <property type="protein sequence ID" value="HHO73065.1"/>
    <property type="molecule type" value="Genomic_DNA"/>
</dbReference>
<dbReference type="NCBIfam" id="TIGR01352">
    <property type="entry name" value="tonB_Cterm"/>
    <property type="match status" value="1"/>
</dbReference>
<comment type="caution">
    <text evidence="13">The sequence shown here is derived from an EMBL/GenBank/DDBJ whole genome shotgun (WGS) entry which is preliminary data.</text>
</comment>
<organism evidence="13">
    <name type="scientific">Thermocrinis ruber</name>
    <dbReference type="NCBI Taxonomy" id="75906"/>
    <lineage>
        <taxon>Bacteria</taxon>
        <taxon>Pseudomonadati</taxon>
        <taxon>Aquificota</taxon>
        <taxon>Aquificia</taxon>
        <taxon>Aquificales</taxon>
        <taxon>Aquificaceae</taxon>
        <taxon>Thermocrinis</taxon>
    </lineage>
</organism>
<dbReference type="Gene3D" id="3.30.1150.10">
    <property type="match status" value="1"/>
</dbReference>
<evidence type="ECO:0000259" key="12">
    <source>
        <dbReference type="PROSITE" id="PS52015"/>
    </source>
</evidence>
<keyword evidence="6 11" id="KW-0812">Transmembrane</keyword>
<accession>A0A7C5SWX9</accession>
<evidence type="ECO:0000256" key="8">
    <source>
        <dbReference type="ARBA" id="ARBA00022989"/>
    </source>
</evidence>
<gene>
    <name evidence="13" type="ORF">ENN04_00265</name>
</gene>
<sequence>MREIFKAYSLSFLIHSLLLFGFFLLTQRLVPSEKRFIEIDLSLESFQKQSHADLPQKAQPLPARPTQAQQVSKATIPPLKEKIKSSTAKQLKQEEKQSQVQSPPKSAEAEIRETQTSQVQTAPQSKEEAKGQTAEHPGQGERLLQAKEVSQKPAGQGKEAGDQKLTDENKNVEESFLRERLSVISNIVQRHINYPPIARRMGWEGKVLVSFVLEPNGDIRDLKVLKSCGYEVLDKEALDAIRRSYKDFPKPPVSVVVKLPINFRLE</sequence>
<dbReference type="GO" id="GO:0098797">
    <property type="term" value="C:plasma membrane protein complex"/>
    <property type="evidence" value="ECO:0007669"/>
    <property type="project" value="TreeGrafter"/>
</dbReference>
<dbReference type="GO" id="GO:0031992">
    <property type="term" value="F:energy transducer activity"/>
    <property type="evidence" value="ECO:0007669"/>
    <property type="project" value="TreeGrafter"/>
</dbReference>
<evidence type="ECO:0000256" key="1">
    <source>
        <dbReference type="ARBA" id="ARBA00004383"/>
    </source>
</evidence>
<dbReference type="SUPFAM" id="SSF74653">
    <property type="entry name" value="TolA/TonB C-terminal domain"/>
    <property type="match status" value="1"/>
</dbReference>
<proteinExistence type="inferred from homology"/>
<keyword evidence="5" id="KW-0997">Cell inner membrane</keyword>
<evidence type="ECO:0000256" key="9">
    <source>
        <dbReference type="ARBA" id="ARBA00023136"/>
    </source>
</evidence>
<feature type="compositionally biased region" description="Basic and acidic residues" evidence="10">
    <location>
        <begin position="159"/>
        <end position="169"/>
    </location>
</feature>
<evidence type="ECO:0000256" key="3">
    <source>
        <dbReference type="ARBA" id="ARBA00022448"/>
    </source>
</evidence>
<evidence type="ECO:0000256" key="5">
    <source>
        <dbReference type="ARBA" id="ARBA00022519"/>
    </source>
</evidence>
<evidence type="ECO:0000313" key="13">
    <source>
        <dbReference type="EMBL" id="HHO73065.1"/>
    </source>
</evidence>
<dbReference type="InterPro" id="IPR051045">
    <property type="entry name" value="TonB-dependent_transducer"/>
</dbReference>
<keyword evidence="8 11" id="KW-1133">Transmembrane helix</keyword>
<evidence type="ECO:0000256" key="4">
    <source>
        <dbReference type="ARBA" id="ARBA00022475"/>
    </source>
</evidence>
<keyword evidence="7" id="KW-0653">Protein transport</keyword>
<dbReference type="PANTHER" id="PTHR33446:SF2">
    <property type="entry name" value="PROTEIN TONB"/>
    <property type="match status" value="1"/>
</dbReference>
<feature type="compositionally biased region" description="Polar residues" evidence="10">
    <location>
        <begin position="114"/>
        <end position="124"/>
    </location>
</feature>
<comment type="similarity">
    <text evidence="2">Belongs to the TonB family.</text>
</comment>
<keyword evidence="3" id="KW-0813">Transport</keyword>
<comment type="subcellular location">
    <subcellularLocation>
        <location evidence="1">Cell inner membrane</location>
        <topology evidence="1">Single-pass membrane protein</topology>
        <orientation evidence="1">Periplasmic side</orientation>
    </subcellularLocation>
</comment>
<protein>
    <submittedName>
        <fullName evidence="13">Energy transducer TonB</fullName>
    </submittedName>
</protein>
<dbReference type="GO" id="GO:0055085">
    <property type="term" value="P:transmembrane transport"/>
    <property type="evidence" value="ECO:0007669"/>
    <property type="project" value="InterPro"/>
</dbReference>
<feature type="transmembrane region" description="Helical" evidence="11">
    <location>
        <begin position="7"/>
        <end position="25"/>
    </location>
</feature>
<evidence type="ECO:0000256" key="11">
    <source>
        <dbReference type="SAM" id="Phobius"/>
    </source>
</evidence>
<feature type="domain" description="TonB C-terminal" evidence="12">
    <location>
        <begin position="179"/>
        <end position="266"/>
    </location>
</feature>
<keyword evidence="9 11" id="KW-0472">Membrane</keyword>
<feature type="region of interest" description="Disordered" evidence="10">
    <location>
        <begin position="51"/>
        <end position="169"/>
    </location>
</feature>
<dbReference type="InterPro" id="IPR037682">
    <property type="entry name" value="TonB_C"/>
</dbReference>
<evidence type="ECO:0000256" key="10">
    <source>
        <dbReference type="SAM" id="MobiDB-lite"/>
    </source>
</evidence>
<dbReference type="GO" id="GO:0015031">
    <property type="term" value="P:protein transport"/>
    <property type="evidence" value="ECO:0007669"/>
    <property type="project" value="UniProtKB-KW"/>
</dbReference>